<dbReference type="EMBL" id="MIZA01000022">
    <property type="protein sequence ID" value="OIR17521.1"/>
    <property type="molecule type" value="Genomic_DNA"/>
</dbReference>
<comment type="caution">
    <text evidence="2">The sequence shown here is derived from an EMBL/GenBank/DDBJ whole genome shotgun (WGS) entry which is preliminary data.</text>
</comment>
<reference evidence="2 3" key="1">
    <citation type="submission" date="2016-08" db="EMBL/GenBank/DDBJ databases">
        <title>New Insights into Marine Group III Euryarchaeota, from dark to light.</title>
        <authorList>
            <person name="Haro-Moreno J.M."/>
            <person name="Rodriguez-Valera F."/>
            <person name="Lopez-Garcia P."/>
            <person name="Moreira D."/>
            <person name="Martin-Cuadrado A.B."/>
        </authorList>
    </citation>
    <scope>NUCLEOTIDE SEQUENCE [LARGE SCALE GENOMIC DNA]</scope>
    <source>
        <strain evidence="2">CG-Epi1</strain>
    </source>
</reference>
<keyword evidence="1" id="KW-1133">Transmembrane helix</keyword>
<feature type="transmembrane region" description="Helical" evidence="1">
    <location>
        <begin position="44"/>
        <end position="68"/>
    </location>
</feature>
<keyword evidence="1" id="KW-0812">Transmembrane</keyword>
<feature type="transmembrane region" description="Helical" evidence="1">
    <location>
        <begin position="198"/>
        <end position="218"/>
    </location>
</feature>
<keyword evidence="1" id="KW-0472">Membrane</keyword>
<organism evidence="2 3">
    <name type="scientific">Marine Group III euryarchaeote CG-Epi1</name>
    <dbReference type="NCBI Taxonomy" id="1888995"/>
    <lineage>
        <taxon>Archaea</taxon>
        <taxon>Methanobacteriati</taxon>
        <taxon>Thermoplasmatota</taxon>
        <taxon>Thermoplasmata</taxon>
        <taxon>Candidatus Thermoprofundales</taxon>
    </lineage>
</organism>
<name>A0A1J5T9L6_9ARCH</name>
<dbReference type="Proteomes" id="UP000183080">
    <property type="component" value="Unassembled WGS sequence"/>
</dbReference>
<feature type="transmembrane region" description="Helical" evidence="1">
    <location>
        <begin position="144"/>
        <end position="165"/>
    </location>
</feature>
<sequence length="230" mass="24865">MGRNLTPIMLALGPLLLLVAFAMFPLQDQIGQNAMDALVDEDRSFMMMLLVVGTFGVTLIFGGLNLLIKDMKKNTDGMNAQLLSYAKVLMIVALVCFFQGFGGYVAAINAFETEIDENEVAYYPTEADRETSARAAWEAGNAGWALLTVAWGIGLIVIGLTAYLMQRPEQPAEYLFTALMPLGTILTILPILNDSEVFGGIFPIALIIHLAIGGLMLSGNLEVPGSKKNE</sequence>
<evidence type="ECO:0000256" key="1">
    <source>
        <dbReference type="SAM" id="Phobius"/>
    </source>
</evidence>
<evidence type="ECO:0008006" key="4">
    <source>
        <dbReference type="Google" id="ProtNLM"/>
    </source>
</evidence>
<dbReference type="STRING" id="1888995.BD935_02425"/>
<gene>
    <name evidence="2" type="ORF">BD935_02425</name>
</gene>
<protein>
    <recommendedName>
        <fullName evidence="4">DUF4386 domain-containing protein</fullName>
    </recommendedName>
</protein>
<evidence type="ECO:0000313" key="3">
    <source>
        <dbReference type="Proteomes" id="UP000183080"/>
    </source>
</evidence>
<dbReference type="AlphaFoldDB" id="A0A1J5T9L6"/>
<proteinExistence type="predicted"/>
<feature type="transmembrane region" description="Helical" evidence="1">
    <location>
        <begin position="88"/>
        <end position="111"/>
    </location>
</feature>
<feature type="transmembrane region" description="Helical" evidence="1">
    <location>
        <begin position="172"/>
        <end position="192"/>
    </location>
</feature>
<accession>A0A1J5T9L6</accession>
<evidence type="ECO:0000313" key="2">
    <source>
        <dbReference type="EMBL" id="OIR17521.1"/>
    </source>
</evidence>